<feature type="compositionally biased region" description="Polar residues" evidence="1">
    <location>
        <begin position="164"/>
        <end position="182"/>
    </location>
</feature>
<feature type="non-terminal residue" evidence="2">
    <location>
        <position position="1"/>
    </location>
</feature>
<organism evidence="2 3">
    <name type="scientific">Allacma fusca</name>
    <dbReference type="NCBI Taxonomy" id="39272"/>
    <lineage>
        <taxon>Eukaryota</taxon>
        <taxon>Metazoa</taxon>
        <taxon>Ecdysozoa</taxon>
        <taxon>Arthropoda</taxon>
        <taxon>Hexapoda</taxon>
        <taxon>Collembola</taxon>
        <taxon>Symphypleona</taxon>
        <taxon>Sminthuridae</taxon>
        <taxon>Allacma</taxon>
    </lineage>
</organism>
<dbReference type="EMBL" id="CAJVCH010254758">
    <property type="protein sequence ID" value="CAG7733738.1"/>
    <property type="molecule type" value="Genomic_DNA"/>
</dbReference>
<feature type="non-terminal residue" evidence="2">
    <location>
        <position position="457"/>
    </location>
</feature>
<accession>A0A8J2KCL8</accession>
<feature type="compositionally biased region" description="Polar residues" evidence="1">
    <location>
        <begin position="374"/>
        <end position="390"/>
    </location>
</feature>
<name>A0A8J2KCL8_9HEXA</name>
<feature type="compositionally biased region" description="Pro residues" evidence="1">
    <location>
        <begin position="133"/>
        <end position="143"/>
    </location>
</feature>
<feature type="compositionally biased region" description="Low complexity" evidence="1">
    <location>
        <begin position="183"/>
        <end position="192"/>
    </location>
</feature>
<evidence type="ECO:0000313" key="2">
    <source>
        <dbReference type="EMBL" id="CAG7733738.1"/>
    </source>
</evidence>
<feature type="compositionally biased region" description="Low complexity" evidence="1">
    <location>
        <begin position="225"/>
        <end position="242"/>
    </location>
</feature>
<dbReference type="Proteomes" id="UP000708208">
    <property type="component" value="Unassembled WGS sequence"/>
</dbReference>
<proteinExistence type="predicted"/>
<keyword evidence="3" id="KW-1185">Reference proteome</keyword>
<feature type="compositionally biased region" description="Low complexity" evidence="1">
    <location>
        <begin position="419"/>
        <end position="434"/>
    </location>
</feature>
<dbReference type="OrthoDB" id="10069833at2759"/>
<feature type="compositionally biased region" description="Polar residues" evidence="1">
    <location>
        <begin position="108"/>
        <end position="117"/>
    </location>
</feature>
<dbReference type="AlphaFoldDB" id="A0A8J2KCL8"/>
<protein>
    <submittedName>
        <fullName evidence="2">Uncharacterized protein</fullName>
    </submittedName>
</protein>
<feature type="region of interest" description="Disordered" evidence="1">
    <location>
        <begin position="341"/>
        <end position="457"/>
    </location>
</feature>
<feature type="compositionally biased region" description="Low complexity" evidence="1">
    <location>
        <begin position="83"/>
        <end position="107"/>
    </location>
</feature>
<feature type="region of interest" description="Disordered" evidence="1">
    <location>
        <begin position="164"/>
        <end position="213"/>
    </location>
</feature>
<evidence type="ECO:0000313" key="3">
    <source>
        <dbReference type="Proteomes" id="UP000708208"/>
    </source>
</evidence>
<feature type="compositionally biased region" description="Basic and acidic residues" evidence="1">
    <location>
        <begin position="394"/>
        <end position="405"/>
    </location>
</feature>
<evidence type="ECO:0000256" key="1">
    <source>
        <dbReference type="SAM" id="MobiDB-lite"/>
    </source>
</evidence>
<gene>
    <name evidence="2" type="ORF">AFUS01_LOCUS22164</name>
</gene>
<sequence length="457" mass="48373">NFVPDGKGILPNFNGPCKPSVDIFTELDPLGTGRVRPFVDRKDFFQDLKNPPRKQLKDLYSAEFYGDPDSTGQLLSTPPPSSSPKAPTKSTLHASSMSKARKSGSSAQQQQQNTILSTGLRDSFRFRSESPPNYSPPPPPPSQNPAAATNSNHIEATNNTAFSNNEYFATPPSAVSTSTLGNKSSTLKTTTPLLPPPGSSSASPGIARTNKKSPQLLKQMTISAGSVITSSSSSPKTLPRSTRLGKQTTIDLPSADEMSPIPNLTPPPRPPHHGTLSKNVTLATAVPRPYSSDKTHGSQSHLRGTASSALTFTARTFTTSSQLAPEPPPRPLQTNINASITNNATTCGSNPSSPQIPLVSPPPLPPKKTSIGPTLSNPSSLSSANKNLYTTADVRNKSGDQKLSENDLPLPLPSRKIQNLNSSHSISNHSNSSNTFGNSTPGRYASPGASRYEAPEI</sequence>
<feature type="region of interest" description="Disordered" evidence="1">
    <location>
        <begin position="60"/>
        <end position="149"/>
    </location>
</feature>
<feature type="compositionally biased region" description="Low complexity" evidence="1">
    <location>
        <begin position="341"/>
        <end position="358"/>
    </location>
</feature>
<feature type="region of interest" description="Disordered" evidence="1">
    <location>
        <begin position="225"/>
        <end position="277"/>
    </location>
</feature>
<reference evidence="2" key="1">
    <citation type="submission" date="2021-06" db="EMBL/GenBank/DDBJ databases">
        <authorList>
            <person name="Hodson N. C."/>
            <person name="Mongue J. A."/>
            <person name="Jaron S. K."/>
        </authorList>
    </citation>
    <scope>NUCLEOTIDE SEQUENCE</scope>
</reference>
<comment type="caution">
    <text evidence="2">The sequence shown here is derived from an EMBL/GenBank/DDBJ whole genome shotgun (WGS) entry which is preliminary data.</text>
</comment>